<dbReference type="InterPro" id="IPR051020">
    <property type="entry name" value="ALDH-related_metabolic_enz"/>
</dbReference>
<evidence type="ECO:0000256" key="2">
    <source>
        <dbReference type="ARBA" id="ARBA00023002"/>
    </source>
</evidence>
<dbReference type="PANTHER" id="PTHR42991:SF1">
    <property type="entry name" value="ALDEHYDE DEHYDROGENASE"/>
    <property type="match status" value="1"/>
</dbReference>
<evidence type="ECO:0000313" key="4">
    <source>
        <dbReference type="EMBL" id="KAA9028499.1"/>
    </source>
</evidence>
<feature type="domain" description="Aldehyde dehydrogenase" evidence="3">
    <location>
        <begin position="29"/>
        <end position="478"/>
    </location>
</feature>
<keyword evidence="2" id="KW-0560">Oxidoreductase</keyword>
<proteinExistence type="inferred from homology"/>
<evidence type="ECO:0000256" key="1">
    <source>
        <dbReference type="ARBA" id="ARBA00009986"/>
    </source>
</evidence>
<dbReference type="EMBL" id="VYKL01000010">
    <property type="protein sequence ID" value="KAA9028499.1"/>
    <property type="molecule type" value="Genomic_DNA"/>
</dbReference>
<dbReference type="Gene3D" id="3.40.309.10">
    <property type="entry name" value="Aldehyde Dehydrogenase, Chain A, domain 2"/>
    <property type="match status" value="1"/>
</dbReference>
<dbReference type="InterPro" id="IPR016163">
    <property type="entry name" value="Ald_DH_C"/>
</dbReference>
<evidence type="ECO:0000259" key="3">
    <source>
        <dbReference type="Pfam" id="PF00171"/>
    </source>
</evidence>
<sequence length="484" mass="52301">MTNNVQESLQLKKYLLIDGKKVEADVYSALYSPYSGEKIAEIAMADEKLVKEAISAADKAFQKIAHMPAYERSAILEKVVDLLTERAEEAARILALECAKPLTFAKAEVSRTIETYKFAAEEAKRIHGETIPFDASPGGVGRIGYTVRKPIGVIGAITPFNFPLNLVAHKVGPAIASGNSIVLKPASQTPLSALFIAELFHEAGLPDGVLNVVTGAGSVVGETLIHDDRVQMITFTGSPAVGIGIRNKAGLKKTTLELGSNAAVIVDKNVEIDRIIDRCVMGAFSNQGQVCISLQRIYAHEDIYDELVGKLVVATKQLKIGDPLNQETDISALISKTETERAFSWIGEAKEQGAVVLTGGQIEDGILQPTILTNVHPTLKVSCQEVFAPIVIVNKVSSVDEAIQYVNDSRYGLQAGIYTDNVHQALHAANKLEVGAVLINDIPTFRVDHMPYGGVKESGTGREGIKYAIEEMTELKLVVWNQNV</sequence>
<organism evidence="4 5">
    <name type="scientific">Niallia endozanthoxylica</name>
    <dbReference type="NCBI Taxonomy" id="2036016"/>
    <lineage>
        <taxon>Bacteria</taxon>
        <taxon>Bacillati</taxon>
        <taxon>Bacillota</taxon>
        <taxon>Bacilli</taxon>
        <taxon>Bacillales</taxon>
        <taxon>Bacillaceae</taxon>
        <taxon>Niallia</taxon>
    </lineage>
</organism>
<dbReference type="Proteomes" id="UP000326671">
    <property type="component" value="Unassembled WGS sequence"/>
</dbReference>
<dbReference type="FunFam" id="3.40.605.10:FF:000007">
    <property type="entry name" value="NAD/NADP-dependent betaine aldehyde dehydrogenase"/>
    <property type="match status" value="1"/>
</dbReference>
<comment type="similarity">
    <text evidence="1">Belongs to the aldehyde dehydrogenase family.</text>
</comment>
<name>A0A5J5I1T2_9BACI</name>
<protein>
    <submittedName>
        <fullName evidence="4">Aldehyde dehydrogenase family protein</fullName>
    </submittedName>
</protein>
<dbReference type="Pfam" id="PF00171">
    <property type="entry name" value="Aldedh"/>
    <property type="match status" value="1"/>
</dbReference>
<dbReference type="InterPro" id="IPR016161">
    <property type="entry name" value="Ald_DH/histidinol_DH"/>
</dbReference>
<gene>
    <name evidence="4" type="ORF">F4V44_04300</name>
</gene>
<keyword evidence="5" id="KW-1185">Reference proteome</keyword>
<dbReference type="OrthoDB" id="9762913at2"/>
<dbReference type="AlphaFoldDB" id="A0A5J5I1T2"/>
<dbReference type="CDD" id="cd07149">
    <property type="entry name" value="ALDH_y4uC"/>
    <property type="match status" value="1"/>
</dbReference>
<dbReference type="PANTHER" id="PTHR42991">
    <property type="entry name" value="ALDEHYDE DEHYDROGENASE"/>
    <property type="match status" value="1"/>
</dbReference>
<dbReference type="RefSeq" id="WP_150438751.1">
    <property type="nucleotide sequence ID" value="NZ_VYKL01000010.1"/>
</dbReference>
<dbReference type="InterPro" id="IPR016162">
    <property type="entry name" value="Ald_DH_N"/>
</dbReference>
<evidence type="ECO:0000313" key="5">
    <source>
        <dbReference type="Proteomes" id="UP000326671"/>
    </source>
</evidence>
<dbReference type="SUPFAM" id="SSF53720">
    <property type="entry name" value="ALDH-like"/>
    <property type="match status" value="1"/>
</dbReference>
<dbReference type="Gene3D" id="3.40.605.10">
    <property type="entry name" value="Aldehyde Dehydrogenase, Chain A, domain 1"/>
    <property type="match status" value="1"/>
</dbReference>
<reference evidence="4 5" key="1">
    <citation type="submission" date="2019-09" db="EMBL/GenBank/DDBJ databases">
        <title>Whole genome sequences of isolates from the Mars Exploration Rovers.</title>
        <authorList>
            <person name="Seuylemezian A."/>
            <person name="Vaishampayan P."/>
        </authorList>
    </citation>
    <scope>NUCLEOTIDE SEQUENCE [LARGE SCALE GENOMIC DNA]</scope>
    <source>
        <strain evidence="4 5">MER_TA_151</strain>
    </source>
</reference>
<comment type="caution">
    <text evidence="4">The sequence shown here is derived from an EMBL/GenBank/DDBJ whole genome shotgun (WGS) entry which is preliminary data.</text>
</comment>
<accession>A0A5J5I1T2</accession>
<dbReference type="GO" id="GO:0008911">
    <property type="term" value="F:lactaldehyde dehydrogenase (NAD+) activity"/>
    <property type="evidence" value="ECO:0007669"/>
    <property type="project" value="TreeGrafter"/>
</dbReference>
<dbReference type="InterPro" id="IPR015590">
    <property type="entry name" value="Aldehyde_DH_dom"/>
</dbReference>